<dbReference type="RefSeq" id="WP_101684952.1">
    <property type="nucleotide sequence ID" value="NZ_PJRP01000021.1"/>
</dbReference>
<sequence>MGWSLGFDSNWDRDIGYGVPAFCDHPDCNERIDRGLAHVCGGDPYGGEHGCGLYFCGSHLFMANRGPQRCEKCVDGHQTTFLAKPDHPDWIEWKLTHESWAHWRAENPDEVAKLQAASTEAAR</sequence>
<evidence type="ECO:0000313" key="1">
    <source>
        <dbReference type="EMBL" id="PLP96943.1"/>
    </source>
</evidence>
<name>A0A2N5C3Z3_9BURK</name>
<accession>A0A2N5C3Z3</accession>
<reference evidence="1 2" key="1">
    <citation type="submission" date="2017-12" db="EMBL/GenBank/DDBJ databases">
        <title>Genome sequence of the active heterotrophic nitrifier-denitrifier, Cupriavidus pauculus UM1.</title>
        <authorList>
            <person name="Putonti C."/>
            <person name="Castignetti D."/>
        </authorList>
    </citation>
    <scope>NUCLEOTIDE SEQUENCE [LARGE SCALE GENOMIC DNA]</scope>
    <source>
        <strain evidence="1 2">UM1</strain>
    </source>
</reference>
<dbReference type="OrthoDB" id="6058474at2"/>
<proteinExistence type="predicted"/>
<organism evidence="1 2">
    <name type="scientific">Cupriavidus pauculus</name>
    <dbReference type="NCBI Taxonomy" id="82633"/>
    <lineage>
        <taxon>Bacteria</taxon>
        <taxon>Pseudomonadati</taxon>
        <taxon>Pseudomonadota</taxon>
        <taxon>Betaproteobacteria</taxon>
        <taxon>Burkholderiales</taxon>
        <taxon>Burkholderiaceae</taxon>
        <taxon>Cupriavidus</taxon>
    </lineage>
</organism>
<evidence type="ECO:0000313" key="2">
    <source>
        <dbReference type="Proteomes" id="UP000234341"/>
    </source>
</evidence>
<comment type="caution">
    <text evidence="1">The sequence shown here is derived from an EMBL/GenBank/DDBJ whole genome shotgun (WGS) entry which is preliminary data.</text>
</comment>
<dbReference type="Proteomes" id="UP000234341">
    <property type="component" value="Unassembled WGS sequence"/>
</dbReference>
<dbReference type="EMBL" id="PJRP01000021">
    <property type="protein sequence ID" value="PLP96943.1"/>
    <property type="molecule type" value="Genomic_DNA"/>
</dbReference>
<gene>
    <name evidence="1" type="ORF">CYJ10_29310</name>
</gene>
<dbReference type="AlphaFoldDB" id="A0A2N5C3Z3"/>
<protein>
    <submittedName>
        <fullName evidence="1">Uncharacterized protein</fullName>
    </submittedName>
</protein>